<gene>
    <name evidence="1" type="ORF">chiPu_0029857</name>
</gene>
<evidence type="ECO:0000313" key="2">
    <source>
        <dbReference type="Proteomes" id="UP000287033"/>
    </source>
</evidence>
<organism evidence="1 2">
    <name type="scientific">Chiloscyllium punctatum</name>
    <name type="common">Brownbanded bambooshark</name>
    <name type="synonym">Hemiscyllium punctatum</name>
    <dbReference type="NCBI Taxonomy" id="137246"/>
    <lineage>
        <taxon>Eukaryota</taxon>
        <taxon>Metazoa</taxon>
        <taxon>Chordata</taxon>
        <taxon>Craniata</taxon>
        <taxon>Vertebrata</taxon>
        <taxon>Chondrichthyes</taxon>
        <taxon>Elasmobranchii</taxon>
        <taxon>Galeomorphii</taxon>
        <taxon>Galeoidea</taxon>
        <taxon>Orectolobiformes</taxon>
        <taxon>Hemiscylliidae</taxon>
        <taxon>Chiloscyllium</taxon>
    </lineage>
</organism>
<dbReference type="Proteomes" id="UP000287033">
    <property type="component" value="Unassembled WGS sequence"/>
</dbReference>
<sequence>MDLGTIRRKMMFAAVFGFASMVGFAGHASIFARGDEDGEITIVAQDDDEAHEVLTKAVAAAKVSLQQGLMASEQEGRPISGKFELNEEKLQLSVYTAKDGKFSEELVDYTTGKVVKVEAITNGDDLAVANAQNAAMSKARTSLKDAVDKVVREAAGSRAVIAAPSLKNGHPIATVLLLIGEQFKIVDQSLE</sequence>
<protein>
    <submittedName>
        <fullName evidence="1">Uncharacterized protein</fullName>
    </submittedName>
</protein>
<dbReference type="EMBL" id="BEZZ01167972">
    <property type="protein sequence ID" value="GCC45537.1"/>
    <property type="molecule type" value="Genomic_DNA"/>
</dbReference>
<accession>A0A401TSB2</accession>
<keyword evidence="2" id="KW-1185">Reference proteome</keyword>
<name>A0A401TSB2_CHIPU</name>
<proteinExistence type="predicted"/>
<evidence type="ECO:0000313" key="1">
    <source>
        <dbReference type="EMBL" id="GCC45537.1"/>
    </source>
</evidence>
<dbReference type="AlphaFoldDB" id="A0A401TSB2"/>
<comment type="caution">
    <text evidence="1">The sequence shown here is derived from an EMBL/GenBank/DDBJ whole genome shotgun (WGS) entry which is preliminary data.</text>
</comment>
<reference evidence="1 2" key="1">
    <citation type="journal article" date="2018" name="Nat. Ecol. Evol.">
        <title>Shark genomes provide insights into elasmobranch evolution and the origin of vertebrates.</title>
        <authorList>
            <person name="Hara Y"/>
            <person name="Yamaguchi K"/>
            <person name="Onimaru K"/>
            <person name="Kadota M"/>
            <person name="Koyanagi M"/>
            <person name="Keeley SD"/>
            <person name="Tatsumi K"/>
            <person name="Tanaka K"/>
            <person name="Motone F"/>
            <person name="Kageyama Y"/>
            <person name="Nozu R"/>
            <person name="Adachi N"/>
            <person name="Nishimura O"/>
            <person name="Nakagawa R"/>
            <person name="Tanegashima C"/>
            <person name="Kiyatake I"/>
            <person name="Matsumoto R"/>
            <person name="Murakumo K"/>
            <person name="Nishida K"/>
            <person name="Terakita A"/>
            <person name="Kuratani S"/>
            <person name="Sato K"/>
            <person name="Hyodo S Kuraku.S."/>
        </authorList>
    </citation>
    <scope>NUCLEOTIDE SEQUENCE [LARGE SCALE GENOMIC DNA]</scope>
</reference>